<evidence type="ECO:0000313" key="2">
    <source>
        <dbReference type="EMBL" id="KAL1859030.1"/>
    </source>
</evidence>
<protein>
    <recommendedName>
        <fullName evidence="4">F-box domain-containing protein</fullName>
    </recommendedName>
</protein>
<gene>
    <name evidence="2" type="ORF">Daus18300_009668</name>
</gene>
<evidence type="ECO:0000313" key="3">
    <source>
        <dbReference type="Proteomes" id="UP001583177"/>
    </source>
</evidence>
<organism evidence="2 3">
    <name type="scientific">Diaporthe australafricana</name>
    <dbReference type="NCBI Taxonomy" id="127596"/>
    <lineage>
        <taxon>Eukaryota</taxon>
        <taxon>Fungi</taxon>
        <taxon>Dikarya</taxon>
        <taxon>Ascomycota</taxon>
        <taxon>Pezizomycotina</taxon>
        <taxon>Sordariomycetes</taxon>
        <taxon>Sordariomycetidae</taxon>
        <taxon>Diaporthales</taxon>
        <taxon>Diaporthaceae</taxon>
        <taxon>Diaporthe</taxon>
    </lineage>
</organism>
<reference evidence="2 3" key="1">
    <citation type="journal article" date="2024" name="IMA Fungus">
        <title>IMA Genome - F19 : A genome assembly and annotation guide to empower mycologists, including annotated draft genome sequences of Ceratocystis pirilliformis, Diaporthe australafricana, Fusarium ophioides, Paecilomyces lecythidis, and Sporothrix stenoceras.</title>
        <authorList>
            <person name="Aylward J."/>
            <person name="Wilson A.M."/>
            <person name="Visagie C.M."/>
            <person name="Spraker J."/>
            <person name="Barnes I."/>
            <person name="Buitendag C."/>
            <person name="Ceriani C."/>
            <person name="Del Mar Angel L."/>
            <person name="du Plessis D."/>
            <person name="Fuchs T."/>
            <person name="Gasser K."/>
            <person name="Kramer D."/>
            <person name="Li W."/>
            <person name="Munsamy K."/>
            <person name="Piso A."/>
            <person name="Price J.L."/>
            <person name="Sonnekus B."/>
            <person name="Thomas C."/>
            <person name="van der Nest A."/>
            <person name="van Dijk A."/>
            <person name="van Heerden A."/>
            <person name="van Vuuren N."/>
            <person name="Yilmaz N."/>
            <person name="Duong T.A."/>
            <person name="van der Merwe N.A."/>
            <person name="Wingfield M.J."/>
            <person name="Wingfield B.D."/>
        </authorList>
    </citation>
    <scope>NUCLEOTIDE SEQUENCE [LARGE SCALE GENOMIC DNA]</scope>
    <source>
        <strain evidence="2 3">CMW 18300</strain>
    </source>
</reference>
<accession>A0ABR3WDN3</accession>
<evidence type="ECO:0000256" key="1">
    <source>
        <dbReference type="SAM" id="MobiDB-lite"/>
    </source>
</evidence>
<comment type="caution">
    <text evidence="2">The sequence shown here is derived from an EMBL/GenBank/DDBJ whole genome shotgun (WGS) entry which is preliminary data.</text>
</comment>
<evidence type="ECO:0008006" key="4">
    <source>
        <dbReference type="Google" id="ProtNLM"/>
    </source>
</evidence>
<dbReference type="Proteomes" id="UP001583177">
    <property type="component" value="Unassembled WGS sequence"/>
</dbReference>
<sequence length="346" mass="37839">MGSFERLPIELTALILQHLSQIDLRSFLKSQASHQCIAPFLHILANHQRAVALPSRICNAELGEPPLTGQRKHQGTCQLFRLIADDILSHPPPPGPPRAARLDDGGGSSSSSLGALLSPTIAHNPVLAQAFGPLFSSAACFTAAERRRTPWFLTLNGDATRPFRRLSWAGDSTLRDAYLQRGASWRGLSVTFGRGPPVTRLEVVKSYSSEDLNEDGRDHVQYLCVDLPANGFLTMGLLYDLLLCGGGVGDERAATFGPETGGWDLLLGRRLRSHDLLVEYECFIPDDDELVDSGPDAAQSAILYVQGGTVEVDDQDRRFAEPEEDDVGWEPEMFGNVPRIRLATVQ</sequence>
<proteinExistence type="predicted"/>
<dbReference type="EMBL" id="JAWRVE010000100">
    <property type="protein sequence ID" value="KAL1859030.1"/>
    <property type="molecule type" value="Genomic_DNA"/>
</dbReference>
<keyword evidence="3" id="KW-1185">Reference proteome</keyword>
<feature type="region of interest" description="Disordered" evidence="1">
    <location>
        <begin position="91"/>
        <end position="111"/>
    </location>
</feature>
<name>A0ABR3WDN3_9PEZI</name>